<organism evidence="1 2">
    <name type="scientific">Marchantia polymorpha</name>
    <name type="common">Common liverwort</name>
    <name type="synonym">Marchantia aquatica</name>
    <dbReference type="NCBI Taxonomy" id="3197"/>
    <lineage>
        <taxon>Eukaryota</taxon>
        <taxon>Viridiplantae</taxon>
        <taxon>Streptophyta</taxon>
        <taxon>Embryophyta</taxon>
        <taxon>Marchantiophyta</taxon>
        <taxon>Marchantiopsida</taxon>
        <taxon>Marchantiidae</taxon>
        <taxon>Marchantiales</taxon>
        <taxon>Marchantiaceae</taxon>
        <taxon>Marchantia</taxon>
    </lineage>
</organism>
<evidence type="ECO:0000313" key="2">
    <source>
        <dbReference type="Proteomes" id="UP000244005"/>
    </source>
</evidence>
<keyword evidence="2" id="KW-1185">Reference proteome</keyword>
<proteinExistence type="predicted"/>
<gene>
    <name evidence="1" type="ORF">MARPO_0116s0021</name>
</gene>
<dbReference type="EMBL" id="KZ772788">
    <property type="protein sequence ID" value="PTQ31032.1"/>
    <property type="molecule type" value="Genomic_DNA"/>
</dbReference>
<sequence length="97" mass="10544">MTRPGDGSLRHNSTQTACKSYITELFSRAVLVRLPHSQSYSDASVGHATQRGSSSHLIELPVFRDDLSPSMAVQCSALHCHRSAPHCVATTHVPFLS</sequence>
<protein>
    <submittedName>
        <fullName evidence="1">Uncharacterized protein</fullName>
    </submittedName>
</protein>
<evidence type="ECO:0000313" key="1">
    <source>
        <dbReference type="EMBL" id="PTQ31032.1"/>
    </source>
</evidence>
<accession>A0A2R6WB08</accession>
<dbReference type="AlphaFoldDB" id="A0A2R6WB08"/>
<reference evidence="2" key="1">
    <citation type="journal article" date="2017" name="Cell">
        <title>Insights into land plant evolution garnered from the Marchantia polymorpha genome.</title>
        <authorList>
            <person name="Bowman J.L."/>
            <person name="Kohchi T."/>
            <person name="Yamato K.T."/>
            <person name="Jenkins J."/>
            <person name="Shu S."/>
            <person name="Ishizaki K."/>
            <person name="Yamaoka S."/>
            <person name="Nishihama R."/>
            <person name="Nakamura Y."/>
            <person name="Berger F."/>
            <person name="Adam C."/>
            <person name="Aki S.S."/>
            <person name="Althoff F."/>
            <person name="Araki T."/>
            <person name="Arteaga-Vazquez M.A."/>
            <person name="Balasubrmanian S."/>
            <person name="Barry K."/>
            <person name="Bauer D."/>
            <person name="Boehm C.R."/>
            <person name="Briginshaw L."/>
            <person name="Caballero-Perez J."/>
            <person name="Catarino B."/>
            <person name="Chen F."/>
            <person name="Chiyoda S."/>
            <person name="Chovatia M."/>
            <person name="Davies K.M."/>
            <person name="Delmans M."/>
            <person name="Demura T."/>
            <person name="Dierschke T."/>
            <person name="Dolan L."/>
            <person name="Dorantes-Acosta A.E."/>
            <person name="Eklund D.M."/>
            <person name="Florent S.N."/>
            <person name="Flores-Sandoval E."/>
            <person name="Fujiyama A."/>
            <person name="Fukuzawa H."/>
            <person name="Galik B."/>
            <person name="Grimanelli D."/>
            <person name="Grimwood J."/>
            <person name="Grossniklaus U."/>
            <person name="Hamada T."/>
            <person name="Haseloff J."/>
            <person name="Hetherington A.J."/>
            <person name="Higo A."/>
            <person name="Hirakawa Y."/>
            <person name="Hundley H.N."/>
            <person name="Ikeda Y."/>
            <person name="Inoue K."/>
            <person name="Inoue S.I."/>
            <person name="Ishida S."/>
            <person name="Jia Q."/>
            <person name="Kakita M."/>
            <person name="Kanazawa T."/>
            <person name="Kawai Y."/>
            <person name="Kawashima T."/>
            <person name="Kennedy M."/>
            <person name="Kinose K."/>
            <person name="Kinoshita T."/>
            <person name="Kohara Y."/>
            <person name="Koide E."/>
            <person name="Komatsu K."/>
            <person name="Kopischke S."/>
            <person name="Kubo M."/>
            <person name="Kyozuka J."/>
            <person name="Lagercrantz U."/>
            <person name="Lin S.S."/>
            <person name="Lindquist E."/>
            <person name="Lipzen A.M."/>
            <person name="Lu C.W."/>
            <person name="De Luna E."/>
            <person name="Martienssen R.A."/>
            <person name="Minamino N."/>
            <person name="Mizutani M."/>
            <person name="Mizutani M."/>
            <person name="Mochizuki N."/>
            <person name="Monte I."/>
            <person name="Mosher R."/>
            <person name="Nagasaki H."/>
            <person name="Nakagami H."/>
            <person name="Naramoto S."/>
            <person name="Nishitani K."/>
            <person name="Ohtani M."/>
            <person name="Okamoto T."/>
            <person name="Okumura M."/>
            <person name="Phillips J."/>
            <person name="Pollak B."/>
            <person name="Reinders A."/>
            <person name="Rovekamp M."/>
            <person name="Sano R."/>
            <person name="Sawa S."/>
            <person name="Schmid M.W."/>
            <person name="Shirakawa M."/>
            <person name="Solano R."/>
            <person name="Spunde A."/>
            <person name="Suetsugu N."/>
            <person name="Sugano S."/>
            <person name="Sugiyama A."/>
            <person name="Sun R."/>
            <person name="Suzuki Y."/>
            <person name="Takenaka M."/>
            <person name="Takezawa D."/>
            <person name="Tomogane H."/>
            <person name="Tsuzuki M."/>
            <person name="Ueda T."/>
            <person name="Umeda M."/>
            <person name="Ward J.M."/>
            <person name="Watanabe Y."/>
            <person name="Yazaki K."/>
            <person name="Yokoyama R."/>
            <person name="Yoshitake Y."/>
            <person name="Yotsui I."/>
            <person name="Zachgo S."/>
            <person name="Schmutz J."/>
        </authorList>
    </citation>
    <scope>NUCLEOTIDE SEQUENCE [LARGE SCALE GENOMIC DNA]</scope>
    <source>
        <strain evidence="2">Tak-1</strain>
    </source>
</reference>
<name>A0A2R6WB08_MARPO</name>
<dbReference type="Proteomes" id="UP000244005">
    <property type="component" value="Unassembled WGS sequence"/>
</dbReference>